<accession>A0A327XZ03</accession>
<gene>
    <name evidence="2" type="ORF">B0I26_1415</name>
</gene>
<keyword evidence="3" id="KW-1185">Reference proteome</keyword>
<dbReference type="AlphaFoldDB" id="A0A327XZ03"/>
<dbReference type="Pfam" id="PF00144">
    <property type="entry name" value="Beta-lactamase"/>
    <property type="match status" value="1"/>
</dbReference>
<dbReference type="PANTHER" id="PTHR43283">
    <property type="entry name" value="BETA-LACTAMASE-RELATED"/>
    <property type="match status" value="1"/>
</dbReference>
<organism evidence="2 3">
    <name type="scientific">Paranoxybacillus vitaminiphilus</name>
    <dbReference type="NCBI Taxonomy" id="581036"/>
    <lineage>
        <taxon>Bacteria</taxon>
        <taxon>Bacillati</taxon>
        <taxon>Bacillota</taxon>
        <taxon>Bacilli</taxon>
        <taxon>Bacillales</taxon>
        <taxon>Anoxybacillaceae</taxon>
        <taxon>Paranoxybacillus</taxon>
    </lineage>
</organism>
<name>A0A327XZ03_9BACL</name>
<keyword evidence="2" id="KW-0378">Hydrolase</keyword>
<dbReference type="RefSeq" id="WP_111646674.1">
    <property type="nucleotide sequence ID" value="NZ_QLMH01000041.1"/>
</dbReference>
<proteinExistence type="predicted"/>
<protein>
    <submittedName>
        <fullName evidence="2">Methyl acetate hydrolase</fullName>
    </submittedName>
</protein>
<dbReference type="PANTHER" id="PTHR43283:SF3">
    <property type="entry name" value="BETA-LACTAMASE FAMILY PROTEIN (AFU_ORTHOLOGUE AFUA_5G07500)"/>
    <property type="match status" value="1"/>
</dbReference>
<dbReference type="InterPro" id="IPR001466">
    <property type="entry name" value="Beta-lactam-related"/>
</dbReference>
<dbReference type="Proteomes" id="UP000248555">
    <property type="component" value="Unassembled WGS sequence"/>
</dbReference>
<evidence type="ECO:0000313" key="3">
    <source>
        <dbReference type="Proteomes" id="UP000248555"/>
    </source>
</evidence>
<feature type="domain" description="Beta-lactamase-related" evidence="1">
    <location>
        <begin position="25"/>
        <end position="373"/>
    </location>
</feature>
<dbReference type="Gene3D" id="3.40.710.10">
    <property type="entry name" value="DD-peptidase/beta-lactamase superfamily"/>
    <property type="match status" value="1"/>
</dbReference>
<dbReference type="GO" id="GO:0016787">
    <property type="term" value="F:hydrolase activity"/>
    <property type="evidence" value="ECO:0007669"/>
    <property type="project" value="UniProtKB-KW"/>
</dbReference>
<evidence type="ECO:0000259" key="1">
    <source>
        <dbReference type="Pfam" id="PF00144"/>
    </source>
</evidence>
<dbReference type="EMBL" id="QLMH01000041">
    <property type="protein sequence ID" value="RAK13963.1"/>
    <property type="molecule type" value="Genomic_DNA"/>
</dbReference>
<dbReference type="OrthoDB" id="9770183at2"/>
<dbReference type="InterPro" id="IPR012338">
    <property type="entry name" value="Beta-lactam/transpept-like"/>
</dbReference>
<comment type="caution">
    <text evidence="2">The sequence shown here is derived from an EMBL/GenBank/DDBJ whole genome shotgun (WGS) entry which is preliminary data.</text>
</comment>
<dbReference type="SUPFAM" id="SSF56601">
    <property type="entry name" value="beta-lactamase/transpeptidase-like"/>
    <property type="match status" value="1"/>
</dbReference>
<dbReference type="InterPro" id="IPR050789">
    <property type="entry name" value="Diverse_Enzym_Activities"/>
</dbReference>
<reference evidence="2 3" key="1">
    <citation type="submission" date="2018-06" db="EMBL/GenBank/DDBJ databases">
        <title>Genomic Encyclopedia of Type Strains, Phase III (KMG-III): the genomes of soil and plant-associated and newly described type strains.</title>
        <authorList>
            <person name="Whitman W."/>
        </authorList>
    </citation>
    <scope>NUCLEOTIDE SEQUENCE [LARGE SCALE GENOMIC DNA]</scope>
    <source>
        <strain evidence="2 3">CGMCC 1.8979</strain>
    </source>
</reference>
<sequence>MTRQTVKDALKDTLDEVLDNAVGRAGGVPGVVAMITDREGNIYEGAAGVRELGKETPMSTDTVFALFSTTKAITGTALMQLVEEGKVRLDDPVKKYVPEIAEIKVLEGFDADGQPKLREPRTDITIDMLMLHTAGFGYEFFSHEDRKYREKKGVPSILTSTFDSIKSVLLFEPGERWNYGVNIDWVGKVVEAVCGKRLGEVMAERIFAPLGMTDIGFTLTPSMMERRATIHTRAQDGNITPQPDLILPQSPEMDMGGHGLYASIGEYMKFIRMILNDGEGVLKPETVAQMSQNGLGELKSGGWISSDPSLANDGEFYPGVQKSWAYTFQVNEDPTPTGRPAGQLMWAGLANLFYWIDRKNGIGGFWASQIFPFQDVASYLGFIEFESAVYRTLNRFGQIDT</sequence>
<evidence type="ECO:0000313" key="2">
    <source>
        <dbReference type="EMBL" id="RAK13963.1"/>
    </source>
</evidence>